<dbReference type="AlphaFoldDB" id="R1GNS8"/>
<feature type="non-terminal residue" evidence="1">
    <location>
        <position position="157"/>
    </location>
</feature>
<gene>
    <name evidence="1" type="ORF">G113_20107</name>
</gene>
<protein>
    <submittedName>
        <fullName evidence="1">Uncharacterized protein</fullName>
    </submittedName>
</protein>
<comment type="caution">
    <text evidence="1">The sequence shown here is derived from an EMBL/GenBank/DDBJ whole genome shotgun (WGS) entry which is preliminary data.</text>
</comment>
<evidence type="ECO:0000313" key="1">
    <source>
        <dbReference type="EMBL" id="EOD53350.1"/>
    </source>
</evidence>
<accession>R1GNS8</accession>
<dbReference type="EMBL" id="AQGQ01000242">
    <property type="protein sequence ID" value="EOD53350.1"/>
    <property type="molecule type" value="Genomic_DNA"/>
</dbReference>
<keyword evidence="2" id="KW-1185">Reference proteome</keyword>
<reference evidence="1 2" key="1">
    <citation type="journal article" date="2013" name="Genome Announc.">
        <title>Draft Genome Sequence of Aeromonas molluscorum Strain 848TT, Isolated from Bivalve Molluscs.</title>
        <authorList>
            <person name="Spataro N."/>
            <person name="Farfan M."/>
            <person name="Albarral V."/>
            <person name="Sanglas A."/>
            <person name="Loren J.G."/>
            <person name="Fuste M.C."/>
            <person name="Bosch E."/>
        </authorList>
    </citation>
    <scope>NUCLEOTIDE SEQUENCE [LARGE SCALE GENOMIC DNA]</scope>
    <source>
        <strain evidence="1 2">848</strain>
    </source>
</reference>
<evidence type="ECO:0000313" key="2">
    <source>
        <dbReference type="Proteomes" id="UP000013526"/>
    </source>
</evidence>
<sequence>MQNPLLIGVCLLFIGSSIWGLMLQKKHERLVDYFYRGSHWNIHQLLLDSQRFLYELKLYRAGVGDMASLSLEYDLFWNRIDVFLVSDETQVVRGQLGLGDIASDLFADLKLIESQMDAGKLVEGPELDRMQKHLVACTKRLEQISRVVLTGEAREAS</sequence>
<organism evidence="1 2">
    <name type="scientific">Aeromonas molluscorum 848</name>
    <dbReference type="NCBI Taxonomy" id="1268236"/>
    <lineage>
        <taxon>Bacteria</taxon>
        <taxon>Pseudomonadati</taxon>
        <taxon>Pseudomonadota</taxon>
        <taxon>Gammaproteobacteria</taxon>
        <taxon>Aeromonadales</taxon>
        <taxon>Aeromonadaceae</taxon>
        <taxon>Aeromonas</taxon>
    </lineage>
</organism>
<proteinExistence type="predicted"/>
<name>R1GNS8_9GAMM</name>
<dbReference type="Proteomes" id="UP000013526">
    <property type="component" value="Unassembled WGS sequence"/>
</dbReference>